<keyword evidence="2" id="KW-1185">Reference proteome</keyword>
<protein>
    <submittedName>
        <fullName evidence="1">Uncharacterized protein</fullName>
    </submittedName>
</protein>
<proteinExistence type="predicted"/>
<dbReference type="EMBL" id="CM046392">
    <property type="protein sequence ID" value="KAI8553891.1"/>
    <property type="molecule type" value="Genomic_DNA"/>
</dbReference>
<dbReference type="Proteomes" id="UP001062846">
    <property type="component" value="Chromosome 5"/>
</dbReference>
<organism evidence="1 2">
    <name type="scientific">Rhododendron molle</name>
    <name type="common">Chinese azalea</name>
    <name type="synonym">Azalea mollis</name>
    <dbReference type="NCBI Taxonomy" id="49168"/>
    <lineage>
        <taxon>Eukaryota</taxon>
        <taxon>Viridiplantae</taxon>
        <taxon>Streptophyta</taxon>
        <taxon>Embryophyta</taxon>
        <taxon>Tracheophyta</taxon>
        <taxon>Spermatophyta</taxon>
        <taxon>Magnoliopsida</taxon>
        <taxon>eudicotyledons</taxon>
        <taxon>Gunneridae</taxon>
        <taxon>Pentapetalae</taxon>
        <taxon>asterids</taxon>
        <taxon>Ericales</taxon>
        <taxon>Ericaceae</taxon>
        <taxon>Ericoideae</taxon>
        <taxon>Rhodoreae</taxon>
        <taxon>Rhododendron</taxon>
    </lineage>
</organism>
<accession>A0ACC0NLL9</accession>
<reference evidence="1" key="1">
    <citation type="submission" date="2022-02" db="EMBL/GenBank/DDBJ databases">
        <title>Plant Genome Project.</title>
        <authorList>
            <person name="Zhang R.-G."/>
        </authorList>
    </citation>
    <scope>NUCLEOTIDE SEQUENCE</scope>
    <source>
        <strain evidence="1">AT1</strain>
    </source>
</reference>
<evidence type="ECO:0000313" key="2">
    <source>
        <dbReference type="Proteomes" id="UP001062846"/>
    </source>
</evidence>
<evidence type="ECO:0000313" key="1">
    <source>
        <dbReference type="EMBL" id="KAI8553891.1"/>
    </source>
</evidence>
<sequence length="484" mass="55124">MMEYQQRKTNVFMFPWLAHGHISPFLELAKTLSKRNFNIYLCSTRVNLSCIEKKLAEKYSHSITLVEIKVPTLPGLPENYHTTKNLPSHLMPTLKTAFDRSANNLSKLLKTFKPDLLIYDTIQPWAPVIASKHDIPAVAFVATSATMTSFMLHRYKYPGTEFPFEDIYLNDHEDGNLVHLIQSSENHYKGKNRFFECLRRSSGMILIKSLNEMEGKYIDHLSLLAKKKIVPVGPLVETTTTTILEDEHSHIIEWLDKKGFGSTVFVSFGSEYFLSKEEMEEMAHGLELSGVNFIWVVRFPVGEKTRVEEAMPKGFLKRVGEKGLIIQGWAPQVQILEHPNIGGFVSHCGWSSVMEGIKYCIPIIAVPMHLDQPVNARLLTEIGVGVEVKREGSGKLVREEVARVVKEVVVDRGGDFVRKRERQLSEKARVREEERMDGVVEELLQLCRKRKNIIRPQINGLLIHEVVEMTPNAVLSNVSMTKSK</sequence>
<comment type="caution">
    <text evidence="1">The sequence shown here is derived from an EMBL/GenBank/DDBJ whole genome shotgun (WGS) entry which is preliminary data.</text>
</comment>
<gene>
    <name evidence="1" type="ORF">RHMOL_Rhmol05G0051500</name>
</gene>
<name>A0ACC0NLL9_RHOML</name>